<keyword evidence="1" id="KW-0472">Membrane</keyword>
<dbReference type="STRING" id="1249481.D641_0112660"/>
<evidence type="ECO:0000259" key="2">
    <source>
        <dbReference type="SMART" id="SM00858"/>
    </source>
</evidence>
<reference evidence="3 4" key="1">
    <citation type="journal article" date="2013" name="Genome Announc.">
        <title>Draft genome sequence of an Actinobacterium, Brachybacterium muris strain UCD-AY4.</title>
        <authorList>
            <person name="Lo J.R."/>
            <person name="Lang J.M."/>
            <person name="Darling A.E."/>
            <person name="Eisen J.A."/>
            <person name="Coil D.A."/>
        </authorList>
    </citation>
    <scope>NUCLEOTIDE SEQUENCE [LARGE SCALE GENOMIC DNA]</scope>
    <source>
        <strain evidence="3 4">UCD-AY4</strain>
    </source>
</reference>
<keyword evidence="4" id="KW-1185">Reference proteome</keyword>
<dbReference type="OrthoDB" id="4794319at2"/>
<dbReference type="Gene3D" id="3.90.1210.10">
    <property type="entry name" value="Antifreeze-like/N-acetylneuraminic acid synthase C-terminal domain"/>
    <property type="match status" value="1"/>
</dbReference>
<evidence type="ECO:0000313" key="4">
    <source>
        <dbReference type="Proteomes" id="UP000019754"/>
    </source>
</evidence>
<gene>
    <name evidence="3" type="ORF">D641_0112660</name>
</gene>
<dbReference type="InterPro" id="IPR013974">
    <property type="entry name" value="SAF"/>
</dbReference>
<evidence type="ECO:0000256" key="1">
    <source>
        <dbReference type="SAM" id="Phobius"/>
    </source>
</evidence>
<comment type="caution">
    <text evidence="3">The sequence shown here is derived from an EMBL/GenBank/DDBJ whole genome shotgun (WGS) entry which is preliminary data.</text>
</comment>
<dbReference type="Pfam" id="PF08666">
    <property type="entry name" value="SAF"/>
    <property type="match status" value="1"/>
</dbReference>
<dbReference type="RefSeq" id="WP_017823871.1">
    <property type="nucleotide sequence ID" value="NZ_AORC01000016.1"/>
</dbReference>
<keyword evidence="1" id="KW-0812">Transmembrane</keyword>
<accession>A0A022KRN8</accession>
<dbReference type="HOGENOM" id="CLU_1302941_0_0_11"/>
<sequence>MLTRIRSQLPAYRRALRRRRRTLTALLIAMVAVAVLPSMLPAGHRGTTVVVTSRAVPAGTEITEEHVSTVEVAAELVPAGAATSADEAVGRTAAVPLTEGTPLLPGLLTSDTEAELAPGSSLLVVSAPVQLRDRLHPGTELEIHHSTSDPATPGRTSATVVEVAGDTTGAVPGLGGTAPDLVVLVTVDRADAVEVAHATREGWSILSIVG</sequence>
<feature type="transmembrane region" description="Helical" evidence="1">
    <location>
        <begin position="21"/>
        <end position="40"/>
    </location>
</feature>
<dbReference type="EMBL" id="AORC01000016">
    <property type="protein sequence ID" value="EYT48322.1"/>
    <property type="molecule type" value="Genomic_DNA"/>
</dbReference>
<name>A0A022KRN8_9MICO</name>
<dbReference type="CDD" id="cd11614">
    <property type="entry name" value="SAF_CpaB_FlgA_like"/>
    <property type="match status" value="1"/>
</dbReference>
<dbReference type="SMART" id="SM00858">
    <property type="entry name" value="SAF"/>
    <property type="match status" value="1"/>
</dbReference>
<proteinExistence type="predicted"/>
<protein>
    <recommendedName>
        <fullName evidence="2">SAF domain-containing protein</fullName>
    </recommendedName>
</protein>
<feature type="domain" description="SAF" evidence="2">
    <location>
        <begin position="47"/>
        <end position="109"/>
    </location>
</feature>
<evidence type="ECO:0000313" key="3">
    <source>
        <dbReference type="EMBL" id="EYT48322.1"/>
    </source>
</evidence>
<organism evidence="3 4">
    <name type="scientific">Brachybacterium muris UCD-AY4</name>
    <dbReference type="NCBI Taxonomy" id="1249481"/>
    <lineage>
        <taxon>Bacteria</taxon>
        <taxon>Bacillati</taxon>
        <taxon>Actinomycetota</taxon>
        <taxon>Actinomycetes</taxon>
        <taxon>Micrococcales</taxon>
        <taxon>Dermabacteraceae</taxon>
        <taxon>Brachybacterium</taxon>
    </lineage>
</organism>
<dbReference type="Proteomes" id="UP000019754">
    <property type="component" value="Unassembled WGS sequence"/>
</dbReference>
<keyword evidence="1" id="KW-1133">Transmembrane helix</keyword>
<dbReference type="AlphaFoldDB" id="A0A022KRN8"/>